<evidence type="ECO:0000259" key="8">
    <source>
        <dbReference type="Pfam" id="PF12340"/>
    </source>
</evidence>
<evidence type="ECO:0000256" key="2">
    <source>
        <dbReference type="ARBA" id="ARBA00012759"/>
    </source>
</evidence>
<evidence type="ECO:0000256" key="7">
    <source>
        <dbReference type="SAM" id="MobiDB-lite"/>
    </source>
</evidence>
<dbReference type="GO" id="GO:0006508">
    <property type="term" value="P:proteolysis"/>
    <property type="evidence" value="ECO:0007669"/>
    <property type="project" value="UniProtKB-KW"/>
</dbReference>
<gene>
    <name evidence="10" type="ORF">B0A50_07911</name>
</gene>
<dbReference type="PANTHER" id="PTHR13367">
    <property type="entry name" value="UBIQUITIN THIOESTERASE"/>
    <property type="match status" value="1"/>
</dbReference>
<keyword evidence="5" id="KW-0378">Hydrolase</keyword>
<evidence type="ECO:0000313" key="10">
    <source>
        <dbReference type="EMBL" id="TKA22405.1"/>
    </source>
</evidence>
<proteinExistence type="predicted"/>
<dbReference type="InterPro" id="IPR022099">
    <property type="entry name" value="DUF3638"/>
</dbReference>
<feature type="compositionally biased region" description="Polar residues" evidence="7">
    <location>
        <begin position="1233"/>
        <end position="1247"/>
    </location>
</feature>
<dbReference type="EMBL" id="NAJL01000075">
    <property type="protein sequence ID" value="TKA22405.1"/>
    <property type="molecule type" value="Genomic_DNA"/>
</dbReference>
<reference evidence="10 11" key="1">
    <citation type="submission" date="2017-03" db="EMBL/GenBank/DDBJ databases">
        <title>Genomes of endolithic fungi from Antarctica.</title>
        <authorList>
            <person name="Coleine C."/>
            <person name="Masonjones S."/>
            <person name="Stajich J.E."/>
        </authorList>
    </citation>
    <scope>NUCLEOTIDE SEQUENCE [LARGE SCALE GENOMIC DNA]</scope>
    <source>
        <strain evidence="10 11">CCFEE 6315</strain>
    </source>
</reference>
<feature type="compositionally biased region" description="Basic and acidic residues" evidence="7">
    <location>
        <begin position="1272"/>
        <end position="1284"/>
    </location>
</feature>
<keyword evidence="11" id="KW-1185">Reference proteome</keyword>
<name>A0A4U0TL83_9PEZI</name>
<comment type="catalytic activity">
    <reaction evidence="1">
        <text>Thiol-dependent hydrolysis of ester, thioester, amide, peptide and isopeptide bonds formed by the C-terminal Gly of ubiquitin (a 76-residue protein attached to proteins as an intracellular targeting signal).</text>
        <dbReference type="EC" id="3.4.19.12"/>
    </reaction>
</comment>
<protein>
    <recommendedName>
        <fullName evidence="2">ubiquitinyl hydrolase 1</fullName>
        <ecNumber evidence="2">3.4.19.12</ecNumber>
    </recommendedName>
</protein>
<dbReference type="OrthoDB" id="3182339at2759"/>
<dbReference type="InterPro" id="IPR022105">
    <property type="entry name" value="DUF3645"/>
</dbReference>
<dbReference type="Pfam" id="PF12340">
    <property type="entry name" value="DUF3638"/>
    <property type="match status" value="1"/>
</dbReference>
<organism evidence="10 11">
    <name type="scientific">Salinomyces thailandicus</name>
    <dbReference type="NCBI Taxonomy" id="706561"/>
    <lineage>
        <taxon>Eukaryota</taxon>
        <taxon>Fungi</taxon>
        <taxon>Dikarya</taxon>
        <taxon>Ascomycota</taxon>
        <taxon>Pezizomycotina</taxon>
        <taxon>Dothideomycetes</taxon>
        <taxon>Dothideomycetidae</taxon>
        <taxon>Mycosphaerellales</taxon>
        <taxon>Teratosphaeriaceae</taxon>
        <taxon>Salinomyces</taxon>
    </lineage>
</organism>
<evidence type="ECO:0000256" key="6">
    <source>
        <dbReference type="ARBA" id="ARBA00022807"/>
    </source>
</evidence>
<dbReference type="Pfam" id="PF12359">
    <property type="entry name" value="DUF3645"/>
    <property type="match status" value="1"/>
</dbReference>
<dbReference type="Proteomes" id="UP000308549">
    <property type="component" value="Unassembled WGS sequence"/>
</dbReference>
<dbReference type="EC" id="3.4.19.12" evidence="2"/>
<keyword evidence="6" id="KW-0788">Thiol protease</keyword>
<evidence type="ECO:0000256" key="1">
    <source>
        <dbReference type="ARBA" id="ARBA00000707"/>
    </source>
</evidence>
<feature type="region of interest" description="Disordered" evidence="7">
    <location>
        <begin position="1222"/>
        <end position="1247"/>
    </location>
</feature>
<comment type="caution">
    <text evidence="10">The sequence shown here is derived from an EMBL/GenBank/DDBJ whole genome shotgun (WGS) entry which is preliminary data.</text>
</comment>
<evidence type="ECO:0000259" key="9">
    <source>
        <dbReference type="Pfam" id="PF12359"/>
    </source>
</evidence>
<evidence type="ECO:0000256" key="4">
    <source>
        <dbReference type="ARBA" id="ARBA00022786"/>
    </source>
</evidence>
<dbReference type="GO" id="GO:0004843">
    <property type="term" value="F:cysteine-type deubiquitinase activity"/>
    <property type="evidence" value="ECO:0007669"/>
    <property type="project" value="UniProtKB-EC"/>
</dbReference>
<sequence length="1553" mass="173702">MSGLVYRNGDDIHWEVPNADRLWQAMGSLDQIKGYMLRIEPSEMRYDAGYIHEGLNFILARLPAIHRSLGKLQDPPQRKFAIMAWLCAMAFPLDEAGCCIVQALAMFYKTVHVIGVQPPTAELFSVQEGRNCSAHTLSQIGQSHRRDYRYCPEYQLGRLLNEKRQVYENRRHHAWQSASDSAVASFVNALEIQWPREVPFVSSDHIAWTYIEVDKAMIDIRRKFKAWHDNKTLYEFLEKLVCEMRRCEITPFRAPELTEVTSARMASVSGYTPVDQLFSVPAPQLPDSCSEIDMHTEVSAQSGDPHLLRLHSLLSPLELSVGTSQYERRYTTNLRASLHALLEKNRNGSVKLHTTAKGAACYLEYCERHVSEVYHILNNTAIHSCRTFSAGGAQLLPRFSPLLLLQQLSHAKWGKLPDSWKRVIVHYGVALTALQRAQQIVELTRSDQQNGLVKELSEAGHTNWIPYDRPESLLIEVESGIRIRPVQEDIGKLMCSPPSSSNAVMQLNMGQGKSSVIVPMIAAVLANEERLIRVIVAKPQSKQMAQMLIAKLGGLVNRRVYHLPISRSLRLDIVGARAVDDLLHDCMMNRGVLLVQPEHILSFRLMVLESYITGKEDLGRQLTKTQDFLDHRARDIVDESDENFNVRFELIYTMGSQKSIELGGNRWSTIQQVLNLVKSLAPMVAEEHPGGLELLPGSHGGFARIRILHADVGTVLVSCVARQICEKGLDGLHFSRLTETLRKAIFRYITQIRLSDAEKNAVEGTTFWSTTTSSPLLLLRGILACGVLEFALSQKRWRVNYGLTTRTPPTRLAVPYLAKDSPSPRSEFSHPDVVIMLTSLCYYYQGLENEDLFIALAHLIESDQAANKYQAWVKDAVNLPNAFSQLQGVNLEDRPQCVSELFPALRHGKSVVDYYLSHIVFPKEMKEFPHKLSASGWDIGKQRTQLMTGFSGTNDSGCLLPLDVKQCDIAGQKHTNALVLEQLLQDGNSVDLMVAAAGESLNANCLLASITKLKPPVQVVLDVGAQIIDLNNLEVAKAWLKLSDSSKEAVVFLNDADDLCVIDRKDRIDQLQTSSFATRLDVCLVFLDESHTRGIDLKLPVDYRAAVTLGANLTKDRLVQACMRMRELGQGQTVIFCIPIEIQDKIMAAMNDKKGNITVLDVLQWSICETHTEMRRGMPLWLVQGQRFIRQQRLWQQATQDGTITLSKSHAELFLENEALSIDQRYRPRPDPSTESSVSPAEDPSSQLMIDRRREFGNLDFGASTLQEEQERELSPEIEQERQVQKAPPASPAVHQLHPDVKQFALQGVLKRDSKAHTTAFESLHGLSFANQCKLSELAGEGNLLVSTDFYTTIDTGGAKGACDAFQRHVSWLLTTCAPGDSKTIDSIMIISPYEANLLHPLMATSPSALHLYKPRTNSAFTALDDLAFYTISANNASPPTLPRALAVQLNLFAGQLYLDCYADYTETCRFLGLSTQRLTQSLEDAGWRVDAEGFILSDDKGRVGGSSGVTRSPVRFLKSFLSTIRRHGEVISGTQVGGLLDGKLFGPEEWES</sequence>
<evidence type="ECO:0000256" key="5">
    <source>
        <dbReference type="ARBA" id="ARBA00022801"/>
    </source>
</evidence>
<feature type="domain" description="DUF3638" evidence="8">
    <location>
        <begin position="461"/>
        <end position="683"/>
    </location>
</feature>
<evidence type="ECO:0000256" key="3">
    <source>
        <dbReference type="ARBA" id="ARBA00022670"/>
    </source>
</evidence>
<feature type="region of interest" description="Disordered" evidence="7">
    <location>
        <begin position="1266"/>
        <end position="1296"/>
    </location>
</feature>
<accession>A0A4U0TL83</accession>
<evidence type="ECO:0000313" key="11">
    <source>
        <dbReference type="Proteomes" id="UP000308549"/>
    </source>
</evidence>
<feature type="domain" description="DUF3645" evidence="9">
    <location>
        <begin position="805"/>
        <end position="838"/>
    </location>
</feature>
<keyword evidence="3" id="KW-0645">Protease</keyword>
<keyword evidence="4" id="KW-0833">Ubl conjugation pathway</keyword>
<dbReference type="PANTHER" id="PTHR13367:SF34">
    <property type="match status" value="1"/>
</dbReference>
<dbReference type="InterPro" id="IPR051346">
    <property type="entry name" value="OTU_Deubiquitinase"/>
</dbReference>